<evidence type="ECO:0000313" key="2">
    <source>
        <dbReference type="EMBL" id="CAF3893539.1"/>
    </source>
</evidence>
<reference evidence="1" key="1">
    <citation type="submission" date="2021-02" db="EMBL/GenBank/DDBJ databases">
        <authorList>
            <person name="Nowell W R."/>
        </authorList>
    </citation>
    <scope>NUCLEOTIDE SEQUENCE</scope>
</reference>
<dbReference type="Proteomes" id="UP000663829">
    <property type="component" value="Unassembled WGS sequence"/>
</dbReference>
<organism evidence="1 3">
    <name type="scientific">Didymodactylos carnosus</name>
    <dbReference type="NCBI Taxonomy" id="1234261"/>
    <lineage>
        <taxon>Eukaryota</taxon>
        <taxon>Metazoa</taxon>
        <taxon>Spiralia</taxon>
        <taxon>Gnathifera</taxon>
        <taxon>Rotifera</taxon>
        <taxon>Eurotatoria</taxon>
        <taxon>Bdelloidea</taxon>
        <taxon>Philodinida</taxon>
        <taxon>Philodinidae</taxon>
        <taxon>Didymodactylos</taxon>
    </lineage>
</organism>
<dbReference type="EMBL" id="CAJOBC010006283">
    <property type="protein sequence ID" value="CAF3893539.1"/>
    <property type="molecule type" value="Genomic_DNA"/>
</dbReference>
<gene>
    <name evidence="1" type="ORF">GPM918_LOCUS20133</name>
    <name evidence="2" type="ORF">SRO942_LOCUS20130</name>
</gene>
<accession>A0A814R734</accession>
<keyword evidence="3" id="KW-1185">Reference proteome</keyword>
<evidence type="ECO:0000313" key="3">
    <source>
        <dbReference type="Proteomes" id="UP000663829"/>
    </source>
</evidence>
<dbReference type="EMBL" id="CAJNOQ010006283">
    <property type="protein sequence ID" value="CAF1129814.1"/>
    <property type="molecule type" value="Genomic_DNA"/>
</dbReference>
<evidence type="ECO:0000313" key="1">
    <source>
        <dbReference type="EMBL" id="CAF1129814.1"/>
    </source>
</evidence>
<protein>
    <submittedName>
        <fullName evidence="1">Uncharacterized protein</fullName>
    </submittedName>
</protein>
<name>A0A814R734_9BILA</name>
<comment type="caution">
    <text evidence="1">The sequence shown here is derived from an EMBL/GenBank/DDBJ whole genome shotgun (WGS) entry which is preliminary data.</text>
</comment>
<dbReference type="AlphaFoldDB" id="A0A814R734"/>
<sequence length="104" mass="12156">MSGREIFVCIPGLVKLVNYATTSEELNYLGHVTEQASSFTVDTESTYRPYLTDLPSLIQKIWENIFRQREHIYAWGDLMDELRQLLFYQMFTNQQIPSSVPDTD</sequence>
<proteinExistence type="predicted"/>
<dbReference type="Proteomes" id="UP000681722">
    <property type="component" value="Unassembled WGS sequence"/>
</dbReference>